<evidence type="ECO:0000256" key="8">
    <source>
        <dbReference type="ARBA" id="ARBA00022859"/>
    </source>
</evidence>
<dbReference type="SMART" id="SM00255">
    <property type="entry name" value="TIR"/>
    <property type="match status" value="1"/>
</dbReference>
<dbReference type="SUPFAM" id="SSF52200">
    <property type="entry name" value="Toll/Interleukin receptor TIR domain"/>
    <property type="match status" value="1"/>
</dbReference>
<dbReference type="InterPro" id="IPR032675">
    <property type="entry name" value="LRR_dom_sf"/>
</dbReference>
<evidence type="ECO:0000256" key="14">
    <source>
        <dbReference type="SAM" id="Phobius"/>
    </source>
</evidence>
<dbReference type="InterPro" id="IPR001611">
    <property type="entry name" value="Leu-rich_rpt"/>
</dbReference>
<evidence type="ECO:0000313" key="17">
    <source>
        <dbReference type="RefSeq" id="XP_014056722.2"/>
    </source>
</evidence>
<keyword evidence="8" id="KW-0391">Immunity</keyword>
<evidence type="ECO:0000256" key="11">
    <source>
        <dbReference type="ARBA" id="ARBA00023170"/>
    </source>
</evidence>
<dbReference type="PROSITE" id="PS51450">
    <property type="entry name" value="LRR"/>
    <property type="match status" value="1"/>
</dbReference>
<dbReference type="Pfam" id="PF01582">
    <property type="entry name" value="TIR"/>
    <property type="match status" value="1"/>
</dbReference>
<dbReference type="GO" id="GO:0005886">
    <property type="term" value="C:plasma membrane"/>
    <property type="evidence" value="ECO:0007669"/>
    <property type="project" value="TreeGrafter"/>
</dbReference>
<evidence type="ECO:0000256" key="5">
    <source>
        <dbReference type="ARBA" id="ARBA00022692"/>
    </source>
</evidence>
<evidence type="ECO:0000256" key="13">
    <source>
        <dbReference type="ARBA" id="ARBA00023198"/>
    </source>
</evidence>
<evidence type="ECO:0000256" key="10">
    <source>
        <dbReference type="ARBA" id="ARBA00023136"/>
    </source>
</evidence>
<evidence type="ECO:0000256" key="3">
    <source>
        <dbReference type="ARBA" id="ARBA00022588"/>
    </source>
</evidence>
<dbReference type="RefSeq" id="XP_014056722.2">
    <property type="nucleotide sequence ID" value="XM_014201247.2"/>
</dbReference>
<protein>
    <submittedName>
        <fullName evidence="17">LOW QUALITY PROTEIN: toll-like receptor 13</fullName>
    </submittedName>
</protein>
<dbReference type="SUPFAM" id="SSF52058">
    <property type="entry name" value="L domain-like"/>
    <property type="match status" value="1"/>
</dbReference>
<dbReference type="AlphaFoldDB" id="A0A1S3RXU8"/>
<evidence type="ECO:0000256" key="6">
    <source>
        <dbReference type="ARBA" id="ARBA00022729"/>
    </source>
</evidence>
<dbReference type="Pfam" id="PF13855">
    <property type="entry name" value="LRR_8"/>
    <property type="match status" value="1"/>
</dbReference>
<dbReference type="KEGG" id="sasa:106605509"/>
<dbReference type="GO" id="GO:0002224">
    <property type="term" value="P:toll-like receptor signaling pathway"/>
    <property type="evidence" value="ECO:0007669"/>
    <property type="project" value="TreeGrafter"/>
</dbReference>
<accession>A0A1S3RXU8</accession>
<evidence type="ECO:0000313" key="16">
    <source>
        <dbReference type="Proteomes" id="UP001652741"/>
    </source>
</evidence>
<keyword evidence="9 14" id="KW-1133">Transmembrane helix</keyword>
<dbReference type="GO" id="GO:0006954">
    <property type="term" value="P:inflammatory response"/>
    <property type="evidence" value="ECO:0007669"/>
    <property type="project" value="UniProtKB-KW"/>
</dbReference>
<dbReference type="PANTHER" id="PTHR24365">
    <property type="entry name" value="TOLL-LIKE RECEPTOR"/>
    <property type="match status" value="1"/>
</dbReference>
<reference evidence="17" key="1">
    <citation type="submission" date="2025-08" db="UniProtKB">
        <authorList>
            <consortium name="RefSeq"/>
        </authorList>
    </citation>
    <scope>IDENTIFICATION</scope>
</reference>
<dbReference type="Gene3D" id="3.40.50.10140">
    <property type="entry name" value="Toll/interleukin-1 receptor homology (TIR) domain"/>
    <property type="match status" value="1"/>
</dbReference>
<evidence type="ECO:0000256" key="7">
    <source>
        <dbReference type="ARBA" id="ARBA00022737"/>
    </source>
</evidence>
<keyword evidence="4" id="KW-0433">Leucine-rich repeat</keyword>
<evidence type="ECO:0000259" key="15">
    <source>
        <dbReference type="PROSITE" id="PS50104"/>
    </source>
</evidence>
<evidence type="ECO:0000256" key="12">
    <source>
        <dbReference type="ARBA" id="ARBA00023180"/>
    </source>
</evidence>
<organism evidence="16 17">
    <name type="scientific">Salmo salar</name>
    <name type="common">Atlantic salmon</name>
    <dbReference type="NCBI Taxonomy" id="8030"/>
    <lineage>
        <taxon>Eukaryota</taxon>
        <taxon>Metazoa</taxon>
        <taxon>Chordata</taxon>
        <taxon>Craniata</taxon>
        <taxon>Vertebrata</taxon>
        <taxon>Euteleostomi</taxon>
        <taxon>Actinopterygii</taxon>
        <taxon>Neopterygii</taxon>
        <taxon>Teleostei</taxon>
        <taxon>Protacanthopterygii</taxon>
        <taxon>Salmoniformes</taxon>
        <taxon>Salmonidae</taxon>
        <taxon>Salmoninae</taxon>
        <taxon>Salmo</taxon>
    </lineage>
</organism>
<feature type="domain" description="TIR" evidence="15">
    <location>
        <begin position="798"/>
        <end position="941"/>
    </location>
</feature>
<dbReference type="PROSITE" id="PS50104">
    <property type="entry name" value="TIR"/>
    <property type="match status" value="1"/>
</dbReference>
<keyword evidence="10 14" id="KW-0472">Membrane</keyword>
<dbReference type="Gene3D" id="3.80.10.10">
    <property type="entry name" value="Ribonuclease Inhibitor"/>
    <property type="match status" value="3"/>
</dbReference>
<dbReference type="GeneID" id="106605509"/>
<keyword evidence="5 14" id="KW-0812">Transmembrane</keyword>
<evidence type="ECO:0000256" key="1">
    <source>
        <dbReference type="ARBA" id="ARBA00004167"/>
    </source>
</evidence>
<proteinExistence type="inferred from homology"/>
<evidence type="ECO:0000256" key="4">
    <source>
        <dbReference type="ARBA" id="ARBA00022614"/>
    </source>
</evidence>
<dbReference type="InterPro" id="IPR003591">
    <property type="entry name" value="Leu-rich_rpt_typical-subtyp"/>
</dbReference>
<dbReference type="GO" id="GO:0045087">
    <property type="term" value="P:innate immune response"/>
    <property type="evidence" value="ECO:0007669"/>
    <property type="project" value="UniProtKB-KW"/>
</dbReference>
<comment type="subcellular location">
    <subcellularLocation>
        <location evidence="1">Membrane</location>
        <topology evidence="1">Single-pass membrane protein</topology>
    </subcellularLocation>
</comment>
<name>A0A1S3RXU8_SALSA</name>
<dbReference type="PANTHER" id="PTHR24365:SF522">
    <property type="entry name" value="LOW QUALITY PROTEIN: TOLL-LIKE RECEPTOR 13-RELATED"/>
    <property type="match status" value="1"/>
</dbReference>
<dbReference type="Proteomes" id="UP001652741">
    <property type="component" value="Chromosome ssa05"/>
</dbReference>
<sequence length="950" mass="109324">MSLVCVQLGLFAFWIFGSWGWLSNKCILYEKVHYWMYIHANCPSMIGFTASCWDIYDLKVNLSVVPSNYQTLCLEIRSGYVMQSGALSRFYALERLNLEGFLPTILHGTFKGLSSVKTLSLNCKGMIPCNNASLLSNTFRDLTNLEELSIADCMLSVMALDVFGGIPLLKKLTVNRCCTQELSDLLCRIVNMSQSITSLAFKSEEIVTLRPPNCSDTKGAVLELPHFYRLQEVRFSFPNAHHLEKGAFKCFENITDLSVPLVDEPQTQLLQSGIKRLQAFDFYYKCIFFESVCETVFKLSITEISVRNHQFWNNTTSAVRNCQGIKRINFYYYEHDHDAINLSLIHYLKNLVDLGVFLTHSREVEISMLCDTQKGPVLWLKKLCLFSFHITNITSEQFGCLKNLEQMILSGNQITTVADFTFKELAKLRFLDLRNNKISQITENSFFGLHGLETLILELNPLETIEAFSFIHLALLKHISLGDFHPLPSELESSVNVNLTHIFGVFPQGLMHINISSMWYTLNIIIGSNSTPKRGISLQLSATTVFFQDCWRPFFQSVVSLTAITERLLCGSYFAARYFTSLQYFGFNSVLSAEFVDMTDLNTLVEMRYLTLMGVELYRQPGLATMFHNLTKLKTLNLVTCRILSLEEEMSRDLHSLRQMSIHIPEEFSVMESFTEPLTNLRYLLLYNFRLDCSCDNTWLLAWAERQPHVQVVFYHPGEADVTCKNENGIQNFARYSAANCSLDVGFVLFLCTSLGLLLFMLVVLLHQLAREYLLAFCHIIRCWLEEAVRRPNPRGRYCYDAFVSYSGRDERWVVEQLLPGLEQRGPPFLRLCLHSRDFQLGKDIVDNITDSLYGSRYTVCVVSRNYLRSNWCSLELRLATLRLLVKQRDILILVFLEDIPPRQLSAHHRLARLVKTRTYLVWPQDQAMQPAFWDRLWTKLVPPEPHPGQ</sequence>
<keyword evidence="12" id="KW-0325">Glycoprotein</keyword>
<keyword evidence="7" id="KW-0677">Repeat</keyword>
<dbReference type="SMART" id="SM00369">
    <property type="entry name" value="LRR_TYP"/>
    <property type="match status" value="5"/>
</dbReference>
<keyword evidence="11" id="KW-0675">Receptor</keyword>
<dbReference type="InterPro" id="IPR000157">
    <property type="entry name" value="TIR_dom"/>
</dbReference>
<feature type="transmembrane region" description="Helical" evidence="14">
    <location>
        <begin position="745"/>
        <end position="766"/>
    </location>
</feature>
<gene>
    <name evidence="17" type="primary">LOC106605509</name>
</gene>
<evidence type="ECO:0000256" key="2">
    <source>
        <dbReference type="ARBA" id="ARBA00009634"/>
    </source>
</evidence>
<dbReference type="GO" id="GO:0038023">
    <property type="term" value="F:signaling receptor activity"/>
    <property type="evidence" value="ECO:0007669"/>
    <property type="project" value="TreeGrafter"/>
</dbReference>
<evidence type="ECO:0000256" key="9">
    <source>
        <dbReference type="ARBA" id="ARBA00022989"/>
    </source>
</evidence>
<comment type="similarity">
    <text evidence="2">Belongs to the Toll-like receptor family.</text>
</comment>
<keyword evidence="6" id="KW-0732">Signal</keyword>
<dbReference type="InterPro" id="IPR035897">
    <property type="entry name" value="Toll_tir_struct_dom_sf"/>
</dbReference>
<keyword evidence="3" id="KW-0399">Innate immunity</keyword>
<keyword evidence="16" id="KW-1185">Reference proteome</keyword>
<keyword evidence="13" id="KW-0395">Inflammatory response</keyword>